<dbReference type="EMBL" id="CP146843">
    <property type="protein sequence ID" value="WYY26259.1"/>
    <property type="molecule type" value="Genomic_DNA"/>
</dbReference>
<keyword evidence="2" id="KW-1185">Reference proteome</keyword>
<gene>
    <name evidence="1" type="ORF">AshY1_01110</name>
</gene>
<sequence>MKKQRSLKEILNENPKVVKEQDNQIIINYQEAIKNQIQTLPELKGLVYDKDYHEEDLITIENYLKTQKETPFGYQLVLKTKPYFQIVYRETDQSLFHRFQNNFQKNHSFFNQSLDLEKLKDMNIDTFERKIVQKYWKEFENEEIKPSLYLYGDFNTGKTFFFKLIIKYFLKKQQDFLFLFLPDLPRQFKSGWFDEFLFLIQLLSLKLFFKT</sequence>
<dbReference type="Proteomes" id="UP001484199">
    <property type="component" value="Chromosome"/>
</dbReference>
<protein>
    <submittedName>
        <fullName evidence="1">Uncharacterized protein</fullName>
    </submittedName>
</protein>
<organism evidence="1 2">
    <name type="scientific">Ash yellows phytoplasma</name>
    <dbReference type="NCBI Taxonomy" id="35780"/>
    <lineage>
        <taxon>Bacteria</taxon>
        <taxon>Bacillati</taxon>
        <taxon>Mycoplasmatota</taxon>
        <taxon>Mollicutes</taxon>
        <taxon>Acholeplasmatales</taxon>
        <taxon>Acholeplasmataceae</taxon>
        <taxon>Candidatus Phytoplasma</taxon>
        <taxon>16SrVII (Ash yellows group)</taxon>
    </lineage>
</organism>
<name>A0ABZ2U8G2_ASHYP</name>
<proteinExistence type="predicted"/>
<dbReference type="InterPro" id="IPR027417">
    <property type="entry name" value="P-loop_NTPase"/>
</dbReference>
<evidence type="ECO:0000313" key="2">
    <source>
        <dbReference type="Proteomes" id="UP001484199"/>
    </source>
</evidence>
<accession>A0ABZ2U8G2</accession>
<dbReference type="Gene3D" id="3.40.50.300">
    <property type="entry name" value="P-loop containing nucleotide triphosphate hydrolases"/>
    <property type="match status" value="1"/>
</dbReference>
<dbReference type="SUPFAM" id="SSF52540">
    <property type="entry name" value="P-loop containing nucleoside triphosphate hydrolases"/>
    <property type="match status" value="1"/>
</dbReference>
<evidence type="ECO:0000313" key="1">
    <source>
        <dbReference type="EMBL" id="WYY26259.1"/>
    </source>
</evidence>
<reference evidence="1" key="1">
    <citation type="submission" date="2024-03" db="EMBL/GenBank/DDBJ databases">
        <title>The Complete Genome of 'Candidatus Phytoplasma fraxini' AshY1 from the Ash Yellows Group.</title>
        <authorList>
            <person name="Boehm J.W."/>
            <person name="Huettel B."/>
            <person name="Schneider B."/>
            <person name="Kube M."/>
        </authorList>
    </citation>
    <scope>NUCLEOTIDE SEQUENCE [LARGE SCALE GENOMIC DNA]</scope>
    <source>
        <strain evidence="1">AshY1</strain>
    </source>
</reference>
<dbReference type="RefSeq" id="WP_341266665.1">
    <property type="nucleotide sequence ID" value="NZ_CP146843.1"/>
</dbReference>